<gene>
    <name evidence="1" type="ORF">LTR37_021106</name>
</gene>
<sequence length="196" mass="22174">MGANDDQIEEADLYPTWLNIPRGFVDMRAVEATSFNDLVTNHLNVVGTDQLGSLNITATSEVMPRKYLDGMRLELRHILQNQDDFEWSPTAFAVTLLQLTEAAEAWRLTWKTSQKPNQQTASKRNNAIPSLADVTSTGHKVPDQGYDGREVRDFMSVLDNPFGVNIRSLKDPAISLLGKVWRLYVREFRRTSAFST</sequence>
<dbReference type="EMBL" id="JAUTXU010000432">
    <property type="protein sequence ID" value="KAK3680693.1"/>
    <property type="molecule type" value="Genomic_DNA"/>
</dbReference>
<accession>A0ACC3M9Q4</accession>
<comment type="caution">
    <text evidence="1">The sequence shown here is derived from an EMBL/GenBank/DDBJ whole genome shotgun (WGS) entry which is preliminary data.</text>
</comment>
<protein>
    <submittedName>
        <fullName evidence="1">Uncharacterized protein</fullName>
    </submittedName>
</protein>
<evidence type="ECO:0000313" key="1">
    <source>
        <dbReference type="EMBL" id="KAK3680693.1"/>
    </source>
</evidence>
<organism evidence="1 2">
    <name type="scientific">Vermiconidia calcicola</name>
    <dbReference type="NCBI Taxonomy" id="1690605"/>
    <lineage>
        <taxon>Eukaryota</taxon>
        <taxon>Fungi</taxon>
        <taxon>Dikarya</taxon>
        <taxon>Ascomycota</taxon>
        <taxon>Pezizomycotina</taxon>
        <taxon>Dothideomycetes</taxon>
        <taxon>Dothideomycetidae</taxon>
        <taxon>Mycosphaerellales</taxon>
        <taxon>Extremaceae</taxon>
        <taxon>Vermiconidia</taxon>
    </lineage>
</organism>
<reference evidence="1" key="1">
    <citation type="submission" date="2023-07" db="EMBL/GenBank/DDBJ databases">
        <title>Black Yeasts Isolated from many extreme environments.</title>
        <authorList>
            <person name="Coleine C."/>
            <person name="Stajich J.E."/>
            <person name="Selbmann L."/>
        </authorList>
    </citation>
    <scope>NUCLEOTIDE SEQUENCE</scope>
    <source>
        <strain evidence="1">CCFEE 5714</strain>
    </source>
</reference>
<evidence type="ECO:0000313" key="2">
    <source>
        <dbReference type="Proteomes" id="UP001281147"/>
    </source>
</evidence>
<proteinExistence type="predicted"/>
<dbReference type="Proteomes" id="UP001281147">
    <property type="component" value="Unassembled WGS sequence"/>
</dbReference>
<keyword evidence="2" id="KW-1185">Reference proteome</keyword>
<name>A0ACC3M9Q4_9PEZI</name>